<dbReference type="EMBL" id="RKLN01000005">
    <property type="protein sequence ID" value="RVW01453.1"/>
    <property type="molecule type" value="Genomic_DNA"/>
</dbReference>
<feature type="domain" description="Acyl-CoA dehydrogenase/oxidase C-terminal" evidence="7">
    <location>
        <begin position="240"/>
        <end position="388"/>
    </location>
</feature>
<dbReference type="FunFam" id="1.10.540.10:FF:000002">
    <property type="entry name" value="Acyl-CoA dehydrogenase FadE19"/>
    <property type="match status" value="1"/>
</dbReference>
<reference evidence="10 11" key="1">
    <citation type="submission" date="2018-11" db="EMBL/GenBank/DDBJ databases">
        <title>Rhodococcus spongicola sp. nov. and Rhodococcus xishaensis sp. nov. from marine sponges.</title>
        <authorList>
            <person name="Li L."/>
            <person name="Lin H.W."/>
        </authorList>
    </citation>
    <scope>NUCLEOTIDE SEQUENCE [LARGE SCALE GENOMIC DNA]</scope>
    <source>
        <strain evidence="10 11">LHW50502</strain>
    </source>
</reference>
<evidence type="ECO:0000256" key="6">
    <source>
        <dbReference type="RuleBase" id="RU362125"/>
    </source>
</evidence>
<proteinExistence type="inferred from homology"/>
<dbReference type="PANTHER" id="PTHR43884">
    <property type="entry name" value="ACYL-COA DEHYDROGENASE"/>
    <property type="match status" value="1"/>
</dbReference>
<dbReference type="SUPFAM" id="SSF47203">
    <property type="entry name" value="Acyl-CoA dehydrogenase C-terminal domain-like"/>
    <property type="match status" value="1"/>
</dbReference>
<evidence type="ECO:0000313" key="11">
    <source>
        <dbReference type="Proteomes" id="UP000284333"/>
    </source>
</evidence>
<evidence type="ECO:0000256" key="1">
    <source>
        <dbReference type="ARBA" id="ARBA00001974"/>
    </source>
</evidence>
<dbReference type="FunFam" id="2.40.110.10:FF:000009">
    <property type="entry name" value="Acyl-CoA dehydrogenase"/>
    <property type="match status" value="1"/>
</dbReference>
<dbReference type="PROSITE" id="PS00073">
    <property type="entry name" value="ACYL_COA_DH_2"/>
    <property type="match status" value="1"/>
</dbReference>
<dbReference type="Gene3D" id="1.20.140.10">
    <property type="entry name" value="Butyryl-CoA Dehydrogenase, subunit A, domain 3"/>
    <property type="match status" value="1"/>
</dbReference>
<comment type="cofactor">
    <cofactor evidence="1 6">
        <name>FAD</name>
        <dbReference type="ChEBI" id="CHEBI:57692"/>
    </cofactor>
</comment>
<dbReference type="InterPro" id="IPR006091">
    <property type="entry name" value="Acyl-CoA_Oxase/DH_mid-dom"/>
</dbReference>
<dbReference type="InterPro" id="IPR006089">
    <property type="entry name" value="Acyl-CoA_DH_CS"/>
</dbReference>
<dbReference type="InterPro" id="IPR013786">
    <property type="entry name" value="AcylCoA_DH/ox_N"/>
</dbReference>
<dbReference type="PIRSF" id="PIRSF016578">
    <property type="entry name" value="HsaA"/>
    <property type="match status" value="1"/>
</dbReference>
<comment type="similarity">
    <text evidence="2 6">Belongs to the acyl-CoA dehydrogenase family.</text>
</comment>
<keyword evidence="3 6" id="KW-0285">Flavoprotein</keyword>
<evidence type="ECO:0000256" key="4">
    <source>
        <dbReference type="ARBA" id="ARBA00022827"/>
    </source>
</evidence>
<evidence type="ECO:0000256" key="5">
    <source>
        <dbReference type="ARBA" id="ARBA00023002"/>
    </source>
</evidence>
<dbReference type="PANTHER" id="PTHR43884:SF12">
    <property type="entry name" value="ISOVALERYL-COA DEHYDROGENASE, MITOCHONDRIAL-RELATED"/>
    <property type="match status" value="1"/>
</dbReference>
<protein>
    <submittedName>
        <fullName evidence="10">Acyl-CoA dehydrogenase</fullName>
    </submittedName>
</protein>
<dbReference type="OrthoDB" id="2769798at2"/>
<dbReference type="RefSeq" id="WP_127947752.1">
    <property type="nucleotide sequence ID" value="NZ_RKLN01000005.1"/>
</dbReference>
<dbReference type="InterPro" id="IPR037069">
    <property type="entry name" value="AcylCoA_DH/ox_N_sf"/>
</dbReference>
<organism evidence="10 11">
    <name type="scientific">Rhodococcus spongiicola</name>
    <dbReference type="NCBI Taxonomy" id="2487352"/>
    <lineage>
        <taxon>Bacteria</taxon>
        <taxon>Bacillati</taxon>
        <taxon>Actinomycetota</taxon>
        <taxon>Actinomycetes</taxon>
        <taxon>Mycobacteriales</taxon>
        <taxon>Nocardiaceae</taxon>
        <taxon>Rhodococcus</taxon>
    </lineage>
</organism>
<evidence type="ECO:0000313" key="10">
    <source>
        <dbReference type="EMBL" id="RVW01453.1"/>
    </source>
</evidence>
<dbReference type="Gene3D" id="2.40.110.10">
    <property type="entry name" value="Butyryl-CoA Dehydrogenase, subunit A, domain 2"/>
    <property type="match status" value="1"/>
</dbReference>
<dbReference type="Gene3D" id="1.10.540.10">
    <property type="entry name" value="Acyl-CoA dehydrogenase/oxidase, N-terminal domain"/>
    <property type="match status" value="1"/>
</dbReference>
<dbReference type="Pfam" id="PF00441">
    <property type="entry name" value="Acyl-CoA_dh_1"/>
    <property type="match status" value="1"/>
</dbReference>
<evidence type="ECO:0000256" key="3">
    <source>
        <dbReference type="ARBA" id="ARBA00022630"/>
    </source>
</evidence>
<dbReference type="InterPro" id="IPR046373">
    <property type="entry name" value="Acyl-CoA_Oxase/DH_mid-dom_sf"/>
</dbReference>
<gene>
    <name evidence="10" type="ORF">EF834_13485</name>
</gene>
<evidence type="ECO:0000256" key="2">
    <source>
        <dbReference type="ARBA" id="ARBA00009347"/>
    </source>
</evidence>
<dbReference type="AlphaFoldDB" id="A0A3S3A7L8"/>
<dbReference type="Pfam" id="PF02771">
    <property type="entry name" value="Acyl-CoA_dh_N"/>
    <property type="match status" value="1"/>
</dbReference>
<evidence type="ECO:0000259" key="7">
    <source>
        <dbReference type="Pfam" id="PF00441"/>
    </source>
</evidence>
<keyword evidence="11" id="KW-1185">Reference proteome</keyword>
<feature type="domain" description="Acyl-CoA oxidase/dehydrogenase middle" evidence="8">
    <location>
        <begin position="130"/>
        <end position="228"/>
    </location>
</feature>
<dbReference type="InterPro" id="IPR009100">
    <property type="entry name" value="AcylCoA_DH/oxidase_NM_dom_sf"/>
</dbReference>
<dbReference type="GO" id="GO:0003995">
    <property type="term" value="F:acyl-CoA dehydrogenase activity"/>
    <property type="evidence" value="ECO:0007669"/>
    <property type="project" value="InterPro"/>
</dbReference>
<dbReference type="GO" id="GO:0050660">
    <property type="term" value="F:flavin adenine dinucleotide binding"/>
    <property type="evidence" value="ECO:0007669"/>
    <property type="project" value="InterPro"/>
</dbReference>
<keyword evidence="5 6" id="KW-0560">Oxidoreductase</keyword>
<dbReference type="Proteomes" id="UP000284333">
    <property type="component" value="Unassembled WGS sequence"/>
</dbReference>
<dbReference type="FunFam" id="1.20.140.10:FF:000001">
    <property type="entry name" value="Acyl-CoA dehydrogenase"/>
    <property type="match status" value="1"/>
</dbReference>
<feature type="domain" description="Acyl-CoA dehydrogenase/oxidase N-terminal" evidence="9">
    <location>
        <begin position="15"/>
        <end position="126"/>
    </location>
</feature>
<accession>A0A3S3A7L8</accession>
<dbReference type="InterPro" id="IPR009075">
    <property type="entry name" value="AcylCo_DH/oxidase_C"/>
</dbReference>
<evidence type="ECO:0000259" key="8">
    <source>
        <dbReference type="Pfam" id="PF02770"/>
    </source>
</evidence>
<dbReference type="Pfam" id="PF02770">
    <property type="entry name" value="Acyl-CoA_dh_M"/>
    <property type="match status" value="1"/>
</dbReference>
<evidence type="ECO:0000259" key="9">
    <source>
        <dbReference type="Pfam" id="PF02771"/>
    </source>
</evidence>
<dbReference type="PROSITE" id="PS00072">
    <property type="entry name" value="ACYL_COA_DH_1"/>
    <property type="match status" value="1"/>
</dbReference>
<name>A0A3S3A7L8_9NOCA</name>
<keyword evidence="4 6" id="KW-0274">FAD</keyword>
<dbReference type="SUPFAM" id="SSF56645">
    <property type="entry name" value="Acyl-CoA dehydrogenase NM domain-like"/>
    <property type="match status" value="1"/>
</dbReference>
<comment type="caution">
    <text evidence="10">The sequence shown here is derived from an EMBL/GenBank/DDBJ whole genome shotgun (WGS) entry which is preliminary data.</text>
</comment>
<sequence length="390" mass="41833">MTAASEYLSTGSLPDEYQQLAKTVRDFARNVVAPVSAEHDANHTFPYEVVDGMADMGLFGLPFPEEYGGMGGDYFALCLALEELGKVDQSVAITLEAGVSLGAMPVFRFGNEDQKQEWLPQLTSGKSLAAFGLTEPGAGSDASGTRTTAKLDNGEWVVNGSKQFITNSGTDITKLVTVTAVTGIGENGKKEISTILVPTSTPGFTAEPAYNKVGWNASDTHPLTFQDVRVPEANLLGERGRGYANFLRILDEGRIAIAALSVGAAQGCVDESVRYAKEREAFGRPIGANQAIEFKIARMEARAHVARTAYYDAAALMLSGKPFKKQASIAKLIASEAAMDNARDATQIFGGYGFMNEYSVARHYRDSKILEIGEGTTEVQLMLIARELGV</sequence>
<dbReference type="InterPro" id="IPR036250">
    <property type="entry name" value="AcylCo_DH-like_C"/>
</dbReference>